<feature type="region of interest" description="Disordered" evidence="1">
    <location>
        <begin position="701"/>
        <end position="725"/>
    </location>
</feature>
<dbReference type="AlphaFoldDB" id="A0A803L220"/>
<feature type="compositionally biased region" description="Acidic residues" evidence="1">
    <location>
        <begin position="545"/>
        <end position="566"/>
    </location>
</feature>
<feature type="compositionally biased region" description="Polar residues" evidence="1">
    <location>
        <begin position="94"/>
        <end position="109"/>
    </location>
</feature>
<feature type="region of interest" description="Disordered" evidence="1">
    <location>
        <begin position="48"/>
        <end position="109"/>
    </location>
</feature>
<dbReference type="Proteomes" id="UP000596660">
    <property type="component" value="Unplaced"/>
</dbReference>
<dbReference type="PANTHER" id="PTHR33621">
    <property type="entry name" value="ASPARTIC/GLUTAMIC ACID-RICH PROTEIN"/>
    <property type="match status" value="1"/>
</dbReference>
<feature type="compositionally biased region" description="Polar residues" evidence="1">
    <location>
        <begin position="868"/>
        <end position="880"/>
    </location>
</feature>
<evidence type="ECO:0000313" key="2">
    <source>
        <dbReference type="EnsemblPlants" id="AUR62005909-RA:cds"/>
    </source>
</evidence>
<dbReference type="Gramene" id="AUR62005909-RA">
    <property type="protein sequence ID" value="AUR62005909-RA:cds"/>
    <property type="gene ID" value="AUR62005909"/>
</dbReference>
<feature type="region of interest" description="Disordered" evidence="1">
    <location>
        <begin position="510"/>
        <end position="567"/>
    </location>
</feature>
<evidence type="ECO:0000313" key="3">
    <source>
        <dbReference type="Proteomes" id="UP000596660"/>
    </source>
</evidence>
<organism evidence="2 3">
    <name type="scientific">Chenopodium quinoa</name>
    <name type="common">Quinoa</name>
    <dbReference type="NCBI Taxonomy" id="63459"/>
    <lineage>
        <taxon>Eukaryota</taxon>
        <taxon>Viridiplantae</taxon>
        <taxon>Streptophyta</taxon>
        <taxon>Embryophyta</taxon>
        <taxon>Tracheophyta</taxon>
        <taxon>Spermatophyta</taxon>
        <taxon>Magnoliopsida</taxon>
        <taxon>eudicotyledons</taxon>
        <taxon>Gunneridae</taxon>
        <taxon>Pentapetalae</taxon>
        <taxon>Caryophyllales</taxon>
        <taxon>Chenopodiaceae</taxon>
        <taxon>Chenopodioideae</taxon>
        <taxon>Atripliceae</taxon>
        <taxon>Chenopodium</taxon>
    </lineage>
</organism>
<reference evidence="2" key="2">
    <citation type="submission" date="2021-03" db="UniProtKB">
        <authorList>
            <consortium name="EnsemblPlants"/>
        </authorList>
    </citation>
    <scope>IDENTIFICATION</scope>
</reference>
<dbReference type="EnsemblPlants" id="AUR62005909-RA">
    <property type="protein sequence ID" value="AUR62005909-RA:cds"/>
    <property type="gene ID" value="AUR62005909"/>
</dbReference>
<dbReference type="PANTHER" id="PTHR33621:SF2">
    <property type="entry name" value="RIBOSOMAL L1 DOMAIN-CONTAINING PROTEIN"/>
    <property type="match status" value="1"/>
</dbReference>
<feature type="compositionally biased region" description="Basic and acidic residues" evidence="1">
    <location>
        <begin position="82"/>
        <end position="91"/>
    </location>
</feature>
<feature type="compositionally biased region" description="Polar residues" evidence="1">
    <location>
        <begin position="535"/>
        <end position="544"/>
    </location>
</feature>
<proteinExistence type="predicted"/>
<protein>
    <submittedName>
        <fullName evidence="2">Uncharacterized protein</fullName>
    </submittedName>
</protein>
<reference evidence="2" key="1">
    <citation type="journal article" date="2017" name="Nature">
        <title>The genome of Chenopodium quinoa.</title>
        <authorList>
            <person name="Jarvis D.E."/>
            <person name="Ho Y.S."/>
            <person name="Lightfoot D.J."/>
            <person name="Schmoeckel S.M."/>
            <person name="Li B."/>
            <person name="Borm T.J.A."/>
            <person name="Ohyanagi H."/>
            <person name="Mineta K."/>
            <person name="Michell C.T."/>
            <person name="Saber N."/>
            <person name="Kharbatia N.M."/>
            <person name="Rupper R.R."/>
            <person name="Sharp A.R."/>
            <person name="Dally N."/>
            <person name="Boughton B.A."/>
            <person name="Woo Y.H."/>
            <person name="Gao G."/>
            <person name="Schijlen E.G.W.M."/>
            <person name="Guo X."/>
            <person name="Momin A.A."/>
            <person name="Negrao S."/>
            <person name="Al-Babili S."/>
            <person name="Gehring C."/>
            <person name="Roessner U."/>
            <person name="Jung C."/>
            <person name="Murphy K."/>
            <person name="Arold S.T."/>
            <person name="Gojobori T."/>
            <person name="van der Linden C.G."/>
            <person name="van Loo E.N."/>
            <person name="Jellen E.N."/>
            <person name="Maughan P.J."/>
            <person name="Tester M."/>
        </authorList>
    </citation>
    <scope>NUCLEOTIDE SEQUENCE [LARGE SCALE GENOMIC DNA]</scope>
    <source>
        <strain evidence="2">cv. PI 614886</strain>
    </source>
</reference>
<dbReference type="GeneID" id="110726815"/>
<dbReference type="OMA" id="IEHEANQ"/>
<feature type="compositionally biased region" description="Acidic residues" evidence="1">
    <location>
        <begin position="510"/>
        <end position="524"/>
    </location>
</feature>
<evidence type="ECO:0000256" key="1">
    <source>
        <dbReference type="SAM" id="MobiDB-lite"/>
    </source>
</evidence>
<dbReference type="RefSeq" id="XP_021762038.1">
    <property type="nucleotide sequence ID" value="XM_021906346.1"/>
</dbReference>
<feature type="compositionally biased region" description="Low complexity" evidence="1">
    <location>
        <begin position="69"/>
        <end position="81"/>
    </location>
</feature>
<sequence>MDFQTFKRRDLQSLCKLNNIPANTTNSAMADALASLPIVEGLAEFLAKPDSETQGSPERSAINSSYAPRTTATRTRCSTRTRAVEGTDARKTPATRTTQKRASQETSIQKNMEKNMEAEFEAEKEQSEVTDNNLVHGEIKVISEVVSEVSMEIEGQSEPQKDVEQQVNDGQEVINLDAQEEATEMSNDSKVDFHSLSRRDLQTLCKRNKKPANTTNAAMAASLESLEIVEGLQELLMGCESQVPSSPLMSGITSSCARRSRTTMKISREEPPSSKLITKSCRVSRKRIVEETDQGKNDIAETPAAPSTQKKEGSAVQWDISSVEISEVSGVSENNGDENIGDISKSLTQEAPVNESTLQEESGKGNNDLLNVENLTDSSEIVAKVDNEIVVDDETQETLEVTEAVANFAIQDEDLKLGSANSELETITVQKSSKIESQDGQLENLASAPVSAAESLDENLATTHVEEQMSNEFVSESTTEADQVTLEINEDSNSGNTKLEKAVTFTFDSDVPEPAEDEDSEEFNTEFNSADKPSLETNVESEGSCTEDEMSEWSDYEMPEEDEVSDSELAIQDDLLSVEANVDSESEKSQLEKLDITTDSATDWAEKPEVSLAELLGNQFDTESTIQVRSRVPIESKTPLNHKSLRKLKRMYKEKLQEKTLVKGMEKLDLGETEVPLANVDEHLQEGNVEAQVSQVMLGSNEANEDNIEESDENSVNETGSEKDSVEEDVIQEILVINSVVETANLCPVDILLDNEVVSEEAVAGDIDVVPCPTLTPSKCSSMTKKPLSVSMVTPTKSACKTPMSAGRKNRVMDVNKENIDSISKTEPGKIKVAVTESGKILSALSMGMLKKEFKGLQQSEKKKKALQSRSDNQNLLASP</sequence>
<keyword evidence="3" id="KW-1185">Reference proteome</keyword>
<feature type="region of interest" description="Disordered" evidence="1">
    <location>
        <begin position="328"/>
        <end position="367"/>
    </location>
</feature>
<feature type="compositionally biased region" description="Polar residues" evidence="1">
    <location>
        <begin position="345"/>
        <end position="367"/>
    </location>
</feature>
<accession>A0A803L220</accession>
<feature type="compositionally biased region" description="Acidic residues" evidence="1">
    <location>
        <begin position="703"/>
        <end position="715"/>
    </location>
</feature>
<feature type="region of interest" description="Disordered" evidence="1">
    <location>
        <begin position="856"/>
        <end position="880"/>
    </location>
</feature>
<name>A0A803L220_CHEQI</name>
<gene>
    <name evidence="2" type="primary">LOC110726815</name>
</gene>
<feature type="compositionally biased region" description="Basic and acidic residues" evidence="1">
    <location>
        <begin position="287"/>
        <end position="299"/>
    </location>
</feature>
<feature type="compositionally biased region" description="Polar residues" evidence="1">
    <location>
        <begin position="52"/>
        <end position="68"/>
    </location>
</feature>
<feature type="region of interest" description="Disordered" evidence="1">
    <location>
        <begin position="258"/>
        <end position="316"/>
    </location>
</feature>